<organism evidence="1 2">
    <name type="scientific">Amaricoccus macauensis</name>
    <dbReference type="NCBI Taxonomy" id="57001"/>
    <lineage>
        <taxon>Bacteria</taxon>
        <taxon>Pseudomonadati</taxon>
        <taxon>Pseudomonadota</taxon>
        <taxon>Alphaproteobacteria</taxon>
        <taxon>Rhodobacterales</taxon>
        <taxon>Paracoccaceae</taxon>
        <taxon>Amaricoccus</taxon>
    </lineage>
</organism>
<sequence length="115" mass="12475">MSKIKRFESGARMSQAVRHGDTIYLAGQVGTGTTVTEQATSALAEVERLLDLTGGSKSSILQVTVWLADMKDFAEMNAVYDAWVDPEHKPTRAAGEAKLATPDYLVEFIVTAARN</sequence>
<dbReference type="AlphaFoldDB" id="A0A840SX41"/>
<gene>
    <name evidence="1" type="ORF">HNP73_003737</name>
</gene>
<protein>
    <submittedName>
        <fullName evidence="1">Enamine deaminase RidA (YjgF/YER057c/UK114 family)</fullName>
    </submittedName>
</protein>
<dbReference type="InterPro" id="IPR035959">
    <property type="entry name" value="RutC-like_sf"/>
</dbReference>
<accession>A0A840SX41</accession>
<evidence type="ECO:0000313" key="2">
    <source>
        <dbReference type="Proteomes" id="UP000549457"/>
    </source>
</evidence>
<dbReference type="EMBL" id="JACHFM010000004">
    <property type="protein sequence ID" value="MBB5223783.1"/>
    <property type="molecule type" value="Genomic_DNA"/>
</dbReference>
<comment type="caution">
    <text evidence="1">The sequence shown here is derived from an EMBL/GenBank/DDBJ whole genome shotgun (WGS) entry which is preliminary data.</text>
</comment>
<dbReference type="InterPro" id="IPR006175">
    <property type="entry name" value="YjgF/YER057c/UK114"/>
</dbReference>
<dbReference type="SUPFAM" id="SSF55298">
    <property type="entry name" value="YjgF-like"/>
    <property type="match status" value="1"/>
</dbReference>
<dbReference type="RefSeq" id="WP_184153345.1">
    <property type="nucleotide sequence ID" value="NZ_JACHFM010000004.1"/>
</dbReference>
<keyword evidence="2" id="KW-1185">Reference proteome</keyword>
<reference evidence="1 2" key="1">
    <citation type="submission" date="2020-08" db="EMBL/GenBank/DDBJ databases">
        <title>Genomic Encyclopedia of Type Strains, Phase IV (KMG-IV): sequencing the most valuable type-strain genomes for metagenomic binning, comparative biology and taxonomic classification.</title>
        <authorList>
            <person name="Goeker M."/>
        </authorList>
    </citation>
    <scope>NUCLEOTIDE SEQUENCE [LARGE SCALE GENOMIC DNA]</scope>
    <source>
        <strain evidence="1 2">DSM 101730</strain>
    </source>
</reference>
<dbReference type="PANTHER" id="PTHR47328:SF1">
    <property type="entry name" value="RUTC FAMILY PROTEIN YOAB"/>
    <property type="match status" value="1"/>
</dbReference>
<dbReference type="Pfam" id="PF01042">
    <property type="entry name" value="Ribonuc_L-PSP"/>
    <property type="match status" value="1"/>
</dbReference>
<dbReference type="Gene3D" id="3.30.1330.40">
    <property type="entry name" value="RutC-like"/>
    <property type="match status" value="1"/>
</dbReference>
<dbReference type="Proteomes" id="UP000549457">
    <property type="component" value="Unassembled WGS sequence"/>
</dbReference>
<dbReference type="CDD" id="cd06150">
    <property type="entry name" value="YjgF_YER057c_UK114_like_2"/>
    <property type="match status" value="1"/>
</dbReference>
<dbReference type="InterPro" id="IPR035709">
    <property type="entry name" value="YoaB-like"/>
</dbReference>
<evidence type="ECO:0000313" key="1">
    <source>
        <dbReference type="EMBL" id="MBB5223783.1"/>
    </source>
</evidence>
<name>A0A840SX41_9RHOB</name>
<dbReference type="PANTHER" id="PTHR47328">
    <property type="match status" value="1"/>
</dbReference>
<proteinExistence type="predicted"/>